<protein>
    <submittedName>
        <fullName evidence="1">Adenylyl cyclase-associated protein</fullName>
    </submittedName>
</protein>
<reference evidence="1" key="1">
    <citation type="submission" date="2014-11" db="EMBL/GenBank/DDBJ databases">
        <authorList>
            <person name="Geib S."/>
        </authorList>
    </citation>
    <scope>NUCLEOTIDE SEQUENCE</scope>
</reference>
<dbReference type="AlphaFoldDB" id="A0A0A1WDZ3"/>
<organism evidence="1">
    <name type="scientific">Zeugodacus cucurbitae</name>
    <name type="common">Melon fruit fly</name>
    <name type="synonym">Bactrocera cucurbitae</name>
    <dbReference type="NCBI Taxonomy" id="28588"/>
    <lineage>
        <taxon>Eukaryota</taxon>
        <taxon>Metazoa</taxon>
        <taxon>Ecdysozoa</taxon>
        <taxon>Arthropoda</taxon>
        <taxon>Hexapoda</taxon>
        <taxon>Insecta</taxon>
        <taxon>Pterygota</taxon>
        <taxon>Neoptera</taxon>
        <taxon>Endopterygota</taxon>
        <taxon>Diptera</taxon>
        <taxon>Brachycera</taxon>
        <taxon>Muscomorpha</taxon>
        <taxon>Tephritoidea</taxon>
        <taxon>Tephritidae</taxon>
        <taxon>Zeugodacus</taxon>
        <taxon>Zeugodacus</taxon>
    </lineage>
</organism>
<reference evidence="1" key="2">
    <citation type="journal article" date="2015" name="Gigascience">
        <title>Reconstructing a comprehensive transcriptome assembly of a white-pupal translocated strain of the pest fruit fly Bactrocera cucurbitae.</title>
        <authorList>
            <person name="Sim S.B."/>
            <person name="Calla B."/>
            <person name="Hall B."/>
            <person name="DeRego T."/>
            <person name="Geib S.M."/>
        </authorList>
    </citation>
    <scope>NUCLEOTIDE SEQUENCE</scope>
</reference>
<gene>
    <name evidence="1" type="primary">cap1</name>
    <name evidence="1" type="ORF">g.14158</name>
</gene>
<sequence>MATGTRKAAVRLLKCFCGCSEMTEDEVRRIYRLSTQETLNDPRAAKIFRKFLEQDRCGDKGEIECYLDIYELCNDYLKESSLTCEQLNALVEMELKYYLEKKLNLYIMMLEEQQKPDISVHEVERDLKRIQADYRTEIETSDEYKNYKHAILNKIKRGT</sequence>
<dbReference type="EMBL" id="GBXI01017649">
    <property type="protein sequence ID" value="JAC96642.1"/>
    <property type="molecule type" value="Transcribed_RNA"/>
</dbReference>
<evidence type="ECO:0000313" key="1">
    <source>
        <dbReference type="EMBL" id="JAC96642.1"/>
    </source>
</evidence>
<dbReference type="GeneID" id="105209198"/>
<dbReference type="OrthoDB" id="7770343at2759"/>
<accession>A0A0A1WDZ3</accession>
<proteinExistence type="predicted"/>
<name>A0A0A1WDZ3_ZEUCU</name>